<dbReference type="PANTHER" id="PTHR22914:SF42">
    <property type="entry name" value="CHITIN SYNTHASE"/>
    <property type="match status" value="1"/>
</dbReference>
<feature type="region of interest" description="Disordered" evidence="13">
    <location>
        <begin position="1501"/>
        <end position="1522"/>
    </location>
</feature>
<name>A0AA88XKK4_PINIB</name>
<evidence type="ECO:0000313" key="17">
    <source>
        <dbReference type="Proteomes" id="UP001186944"/>
    </source>
</evidence>
<feature type="transmembrane region" description="Helical" evidence="14">
    <location>
        <begin position="236"/>
        <end position="254"/>
    </location>
</feature>
<accession>A0AA88XKK4</accession>
<dbReference type="CDD" id="cd04190">
    <property type="entry name" value="Chitin_synth_C"/>
    <property type="match status" value="1"/>
</dbReference>
<evidence type="ECO:0000256" key="14">
    <source>
        <dbReference type="SAM" id="Phobius"/>
    </source>
</evidence>
<dbReference type="GO" id="GO:0006031">
    <property type="term" value="P:chitin biosynthetic process"/>
    <property type="evidence" value="ECO:0007669"/>
    <property type="project" value="TreeGrafter"/>
</dbReference>
<feature type="transmembrane region" description="Helical" evidence="14">
    <location>
        <begin position="882"/>
        <end position="906"/>
    </location>
</feature>
<comment type="subcellular location">
    <subcellularLocation>
        <location evidence="1">Cell membrane</location>
        <topology evidence="1">Multi-pass membrane protein</topology>
    </subcellularLocation>
</comment>
<organism evidence="16 17">
    <name type="scientific">Pinctada imbricata</name>
    <name type="common">Atlantic pearl-oyster</name>
    <name type="synonym">Pinctada martensii</name>
    <dbReference type="NCBI Taxonomy" id="66713"/>
    <lineage>
        <taxon>Eukaryota</taxon>
        <taxon>Metazoa</taxon>
        <taxon>Spiralia</taxon>
        <taxon>Lophotrochozoa</taxon>
        <taxon>Mollusca</taxon>
        <taxon>Bivalvia</taxon>
        <taxon>Autobranchia</taxon>
        <taxon>Pteriomorphia</taxon>
        <taxon>Pterioida</taxon>
        <taxon>Pterioidea</taxon>
        <taxon>Pteriidae</taxon>
        <taxon>Pinctada</taxon>
    </lineage>
</organism>
<evidence type="ECO:0000313" key="16">
    <source>
        <dbReference type="EMBL" id="KAK3082737.1"/>
    </source>
</evidence>
<keyword evidence="4" id="KW-0328">Glycosyltransferase</keyword>
<feature type="compositionally biased region" description="Polar residues" evidence="13">
    <location>
        <begin position="1506"/>
        <end position="1516"/>
    </location>
</feature>
<keyword evidence="17" id="KW-1185">Reference proteome</keyword>
<evidence type="ECO:0000256" key="9">
    <source>
        <dbReference type="ARBA" id="ARBA00023136"/>
    </source>
</evidence>
<dbReference type="EC" id="2.4.1.16" evidence="2"/>
<dbReference type="EMBL" id="VSWD01000014">
    <property type="protein sequence ID" value="KAK3082737.1"/>
    <property type="molecule type" value="Genomic_DNA"/>
</dbReference>
<dbReference type="Gene3D" id="3.90.550.10">
    <property type="entry name" value="Spore Coat Polysaccharide Biosynthesis Protein SpsA, Chain A"/>
    <property type="match status" value="1"/>
</dbReference>
<evidence type="ECO:0000256" key="10">
    <source>
        <dbReference type="ARBA" id="ARBA00023180"/>
    </source>
</evidence>
<evidence type="ECO:0000256" key="12">
    <source>
        <dbReference type="ARBA" id="ARBA00048014"/>
    </source>
</evidence>
<feature type="transmembrane region" description="Helical" evidence="14">
    <location>
        <begin position="1232"/>
        <end position="1251"/>
    </location>
</feature>
<feature type="transmembrane region" description="Helical" evidence="14">
    <location>
        <begin position="434"/>
        <end position="456"/>
    </location>
</feature>
<evidence type="ECO:0000256" key="2">
    <source>
        <dbReference type="ARBA" id="ARBA00012543"/>
    </source>
</evidence>
<keyword evidence="6 14" id="KW-0812">Transmembrane</keyword>
<keyword evidence="7 14" id="KW-1133">Transmembrane helix</keyword>
<feature type="region of interest" description="Disordered" evidence="13">
    <location>
        <begin position="1543"/>
        <end position="1609"/>
    </location>
</feature>
<reference evidence="16" key="1">
    <citation type="submission" date="2019-08" db="EMBL/GenBank/DDBJ databases">
        <title>The improved chromosome-level genome for the pearl oyster Pinctada fucata martensii using PacBio sequencing and Hi-C.</title>
        <authorList>
            <person name="Zheng Z."/>
        </authorList>
    </citation>
    <scope>NUCLEOTIDE SEQUENCE</scope>
    <source>
        <strain evidence="16">ZZ-2019</strain>
        <tissue evidence="16">Adductor muscle</tissue>
    </source>
</reference>
<evidence type="ECO:0000256" key="5">
    <source>
        <dbReference type="ARBA" id="ARBA00022679"/>
    </source>
</evidence>
<feature type="transmembrane region" description="Helical" evidence="14">
    <location>
        <begin position="974"/>
        <end position="995"/>
    </location>
</feature>
<comment type="caution">
    <text evidence="16">The sequence shown here is derived from an EMBL/GenBank/DDBJ whole genome shotgun (WGS) entry which is preliminary data.</text>
</comment>
<keyword evidence="9 14" id="KW-0472">Membrane</keyword>
<dbReference type="InterPro" id="IPR029044">
    <property type="entry name" value="Nucleotide-diphossugar_trans"/>
</dbReference>
<evidence type="ECO:0000256" key="3">
    <source>
        <dbReference type="ARBA" id="ARBA00022475"/>
    </source>
</evidence>
<feature type="region of interest" description="Disordered" evidence="13">
    <location>
        <begin position="1117"/>
        <end position="1156"/>
    </location>
</feature>
<feature type="compositionally biased region" description="Basic and acidic residues" evidence="13">
    <location>
        <begin position="1543"/>
        <end position="1552"/>
    </location>
</feature>
<dbReference type="PANTHER" id="PTHR22914">
    <property type="entry name" value="CHITIN SYNTHASE"/>
    <property type="match status" value="1"/>
</dbReference>
<feature type="compositionally biased region" description="Basic and acidic residues" evidence="13">
    <location>
        <begin position="1131"/>
        <end position="1149"/>
    </location>
</feature>
<feature type="transmembrane region" description="Helical" evidence="14">
    <location>
        <begin position="133"/>
        <end position="158"/>
    </location>
</feature>
<dbReference type="Proteomes" id="UP001186944">
    <property type="component" value="Unassembled WGS sequence"/>
</dbReference>
<comment type="similarity">
    <text evidence="11">Belongs to the chitin synthase family. Class IV subfamily.</text>
</comment>
<dbReference type="GO" id="GO:0004100">
    <property type="term" value="F:chitin synthase activity"/>
    <property type="evidence" value="ECO:0007669"/>
    <property type="project" value="UniProtKB-EC"/>
</dbReference>
<evidence type="ECO:0000256" key="8">
    <source>
        <dbReference type="ARBA" id="ARBA00023054"/>
    </source>
</evidence>
<feature type="transmembrane region" description="Helical" evidence="14">
    <location>
        <begin position="48"/>
        <end position="72"/>
    </location>
</feature>
<dbReference type="InterPro" id="IPR055120">
    <property type="entry name" value="Chs-1/2_IV_N"/>
</dbReference>
<sequence>MYILYSHFRDRSAQWDVFRVTSEDNVSGSELACWNVVFIINRIVLCTLIFLIVLVTAVLSKLTLILMTSHIYHPMQRMSSLKTLYSKMSYTGSGSTEVMWIWSVLLVVSAPYFFTFLKCFWRLFFKTTKPLTLKLLGAMMIVDTLQSAGVCIFVLVILPSLDPISAVLLFSSIGLIPGIIKIAYPARVDKGNVEKMNLARVFNALTVLLHVGSLVLWGYYVFKSEHFDGASSTRKYVLTILTAISPVLISINWWENFVRNGNKDSTGLPSLKRSMRRRRTKVTVLTSLWKIIMTLIIMPSFIFGVGCENGNNCLLKYFYRPADAYSRLTETLSNATLTDDRNFGQDCVPYLPFIMAVLNIMSSVICFKAGKAACKIVAQRVSFSLPLALSTPVVLGFILAFLSSTANINADTCPLTNFVWNGDPTILFDVIGDFWPVLAAGILGYLSFLLITNHVWSPSKERLISTDKMFVQPLYCGIFLDQSLFLNRRRVEEEFKTHEDLDEADNAVPIPELKNEEGALPENYWSVLRKDDTPMLYLCATMWHETENEMTQILKSIFRMDEDQCARRHLQMFLGIKDPDYYEFEAHIFFDDAFQPHGEGDYLYLVNDYVKMLINVIDVAASAVHKTVMKIPPPTRIPTPYGGRLVWTLPGGNKIIAHLKDKTKIRHRKRWSQVMYMYYFLAHNLMNLNKSRNQKRVISQNTFILALDGDVDFQPKAVQLLVDRMKKNDKVGAACGRIHPIGSGPMVWYQKFEYAISHWLQKAAENVMGCVLCSPGCFSLFRGSALMDDNVMRRYTTPPTEPEHYVQYDQGEDRWLCTLLLQQGYKVEYVAASDALTYAPEGFYEFFNQRRRWSPSTMANIMDLLQDWRNVTRKNEDISKLYIMYQAFLMISSILTPGTIFLMILGAIHMAFDQISTLAAFIVNILPVLGMVILCFVAKTNIQLAYAAIVSTFYSLLMMVVIVGLLLEAVGAGLCSVTTIFLIFVAGVFVVSAMLHPQEFFCILHGFLYFLAIPSMSMLLMIYSLGNLHVVSWGTRETKLPTPTQTAAKPQQKQGKVQEWLGKMGIAGNDKGGTSDYAFSCGNLLRCVCCPQTPAQTEDMRFRAILDRLDDMESRMTTAGGHTLSPGGSITDEKHTMEDDHKPFSRSDDLFEGAGFRDNPAYQEERQEKVNELENPHWIRDVDLRGGAKEYLPQEEIEFWKEFIKSYLFPLDSDKDHEKKVQAALIELRNKVCLAFLLLNALFVTIVYVLTEVNQSSDGSLAVTLWCRPENAEGNIGRIEPISFAFTATFGVLLLLQFVCMLFHRLSTFLHIAASTEIQFKKEIRKKLTGEENADSDIGVEDGLKLVREMQAQDNSDTMSVMSGVTDISEEGDTVSPKRGKELWSKLHRRRKGQDKMNQTLSRNFLKNFEKLQRVMQEDDNASTTGRGSIEGEPDPNQEQPIDKVRRVFKSRFQRQSIATIAQLAQSTKRKEEIQRRASLMERVREVKGEKVKNRWQKAAWRGRMQNRQNQPQGNGAQPRRTLDLGSVARAAKRESDLVKLSQEEKELEHKQQNARSVSETIQEDDETQIKHVTPSIRRRNQMEWPPENDYAVPDMSDNVPLKNSDVLF</sequence>
<feature type="transmembrane region" description="Helical" evidence="14">
    <location>
        <begin position="1007"/>
        <end position="1026"/>
    </location>
</feature>
<feature type="region of interest" description="Disordered" evidence="13">
    <location>
        <begin position="1417"/>
        <end position="1441"/>
    </location>
</feature>
<evidence type="ECO:0000256" key="11">
    <source>
        <dbReference type="ARBA" id="ARBA00046329"/>
    </source>
</evidence>
<feature type="transmembrane region" description="Helical" evidence="14">
    <location>
        <begin position="381"/>
        <end position="402"/>
    </location>
</feature>
<feature type="transmembrane region" description="Helical" evidence="14">
    <location>
        <begin position="99"/>
        <end position="121"/>
    </location>
</feature>
<feature type="transmembrane region" description="Helical" evidence="14">
    <location>
        <begin position="198"/>
        <end position="220"/>
    </location>
</feature>
<keyword evidence="5" id="KW-0808">Transferase</keyword>
<feature type="transmembrane region" description="Helical" evidence="14">
    <location>
        <begin position="164"/>
        <end position="186"/>
    </location>
</feature>
<feature type="transmembrane region" description="Helical" evidence="14">
    <location>
        <begin position="282"/>
        <end position="302"/>
    </location>
</feature>
<proteinExistence type="inferred from homology"/>
<dbReference type="FunFam" id="3.90.550.10:FF:000139">
    <property type="entry name" value="Chitin synthase 8"/>
    <property type="match status" value="1"/>
</dbReference>
<feature type="transmembrane region" description="Helical" evidence="14">
    <location>
        <begin position="350"/>
        <end position="369"/>
    </location>
</feature>
<keyword evidence="10" id="KW-0325">Glycoprotein</keyword>
<evidence type="ECO:0000256" key="1">
    <source>
        <dbReference type="ARBA" id="ARBA00004651"/>
    </source>
</evidence>
<keyword evidence="3" id="KW-1003">Cell membrane</keyword>
<evidence type="ECO:0000256" key="6">
    <source>
        <dbReference type="ARBA" id="ARBA00022692"/>
    </source>
</evidence>
<dbReference type="SUPFAM" id="SSF53448">
    <property type="entry name" value="Nucleotide-diphospho-sugar transferases"/>
    <property type="match status" value="1"/>
</dbReference>
<protein>
    <recommendedName>
        <fullName evidence="2">chitin synthase</fullName>
        <ecNumber evidence="2">2.4.1.16</ecNumber>
    </recommendedName>
</protein>
<dbReference type="GO" id="GO:0005886">
    <property type="term" value="C:plasma membrane"/>
    <property type="evidence" value="ECO:0007669"/>
    <property type="project" value="UniProtKB-SubCell"/>
</dbReference>
<gene>
    <name evidence="16" type="ORF">FSP39_003848</name>
</gene>
<feature type="transmembrane region" description="Helical" evidence="14">
    <location>
        <begin position="945"/>
        <end position="967"/>
    </location>
</feature>
<comment type="catalytic activity">
    <reaction evidence="12">
        <text>[(1-&gt;4)-N-acetyl-beta-D-glucosaminyl](n) + UDP-N-acetyl-alpha-D-glucosamine = [(1-&gt;4)-N-acetyl-beta-D-glucosaminyl](n+1) + UDP + H(+)</text>
        <dbReference type="Rhea" id="RHEA:16637"/>
        <dbReference type="Rhea" id="RHEA-COMP:9593"/>
        <dbReference type="Rhea" id="RHEA-COMP:9595"/>
        <dbReference type="ChEBI" id="CHEBI:15378"/>
        <dbReference type="ChEBI" id="CHEBI:17029"/>
        <dbReference type="ChEBI" id="CHEBI:57705"/>
        <dbReference type="ChEBI" id="CHEBI:58223"/>
        <dbReference type="EC" id="2.4.1.16"/>
    </reaction>
</comment>
<evidence type="ECO:0000256" key="4">
    <source>
        <dbReference type="ARBA" id="ARBA00022676"/>
    </source>
</evidence>
<feature type="transmembrane region" description="Helical" evidence="14">
    <location>
        <begin position="1282"/>
        <end position="1303"/>
    </location>
</feature>
<dbReference type="Pfam" id="PF23000">
    <property type="entry name" value="ChitinSynthase_IV_N"/>
    <property type="match status" value="1"/>
</dbReference>
<keyword evidence="8" id="KW-0175">Coiled coil</keyword>
<feature type="transmembrane region" description="Helical" evidence="14">
    <location>
        <begin position="918"/>
        <end position="939"/>
    </location>
</feature>
<feature type="domain" description="Chitin synthase chs-1/2 N-terminal putative transporter" evidence="15">
    <location>
        <begin position="42"/>
        <end position="298"/>
    </location>
</feature>
<dbReference type="InterPro" id="IPR004835">
    <property type="entry name" value="Chitin_synth"/>
</dbReference>
<evidence type="ECO:0000256" key="13">
    <source>
        <dbReference type="SAM" id="MobiDB-lite"/>
    </source>
</evidence>
<evidence type="ECO:0000259" key="15">
    <source>
        <dbReference type="Pfam" id="PF23000"/>
    </source>
</evidence>
<dbReference type="Pfam" id="PF03142">
    <property type="entry name" value="Chitin_synth_2"/>
    <property type="match status" value="1"/>
</dbReference>
<evidence type="ECO:0000256" key="7">
    <source>
        <dbReference type="ARBA" id="ARBA00022989"/>
    </source>
</evidence>